<evidence type="ECO:0000313" key="1">
    <source>
        <dbReference type="EMBL" id="QYC96781.1"/>
    </source>
</evidence>
<sequence length="70" mass="7536">MSDIVDTASATIEIQTDAAISRVRGATFEVGQPGECDLCGYEFSRVVDRTYNGEPVKSCGGCRDLFALDK</sequence>
<evidence type="ECO:0000313" key="2">
    <source>
        <dbReference type="Proteomes" id="UP000826964"/>
    </source>
</evidence>
<dbReference type="Proteomes" id="UP000826964">
    <property type="component" value="Segment"/>
</dbReference>
<accession>A0AC61NMM1</accession>
<dbReference type="EMBL" id="MZ398241">
    <property type="protein sequence ID" value="QYC96781.1"/>
    <property type="molecule type" value="Genomic_DNA"/>
</dbReference>
<organism evidence="1 2">
    <name type="scientific">Stenotrophomonas phage BUCT626</name>
    <dbReference type="NCBI Taxonomy" id="2860376"/>
    <lineage>
        <taxon>Viruses</taxon>
        <taxon>Duplodnaviria</taxon>
        <taxon>Heunggongvirae</taxon>
        <taxon>Uroviricota</taxon>
        <taxon>Caudoviricetes</taxon>
        <taxon>Beaumontvirinae</taxon>
        <taxon>Bixiavirus</taxon>
        <taxon>Bixiavirus BUCT626</taxon>
    </lineage>
</organism>
<keyword evidence="2" id="KW-1185">Reference proteome</keyword>
<name>A0AC61NMM1_9CAUD</name>
<proteinExistence type="predicted"/>
<protein>
    <submittedName>
        <fullName evidence="1">Uncharacterized protein</fullName>
    </submittedName>
</protein>
<reference evidence="1" key="1">
    <citation type="submission" date="2021-06" db="EMBL/GenBank/DDBJ databases">
        <authorList>
            <person name="Tian F."/>
            <person name="Li J."/>
            <person name="Li F."/>
            <person name="Tong Y."/>
        </authorList>
    </citation>
    <scope>NUCLEOTIDE SEQUENCE</scope>
</reference>